<organism evidence="1 2">
    <name type="scientific">Phytophthora aleatoria</name>
    <dbReference type="NCBI Taxonomy" id="2496075"/>
    <lineage>
        <taxon>Eukaryota</taxon>
        <taxon>Sar</taxon>
        <taxon>Stramenopiles</taxon>
        <taxon>Oomycota</taxon>
        <taxon>Peronosporomycetes</taxon>
        <taxon>Peronosporales</taxon>
        <taxon>Peronosporaceae</taxon>
        <taxon>Phytophthora</taxon>
    </lineage>
</organism>
<dbReference type="AlphaFoldDB" id="A0A8J5MHM1"/>
<dbReference type="Proteomes" id="UP000709295">
    <property type="component" value="Unassembled WGS sequence"/>
</dbReference>
<gene>
    <name evidence="1" type="ORF">JG688_00003001</name>
</gene>
<keyword evidence="2" id="KW-1185">Reference proteome</keyword>
<dbReference type="EMBL" id="JAENGY010000086">
    <property type="protein sequence ID" value="KAG6974590.1"/>
    <property type="molecule type" value="Genomic_DNA"/>
</dbReference>
<reference evidence="1" key="1">
    <citation type="submission" date="2021-01" db="EMBL/GenBank/DDBJ databases">
        <title>Phytophthora aleatoria, a newly-described species from Pinus radiata is distinct from Phytophthora cactorum isolates based on comparative genomics.</title>
        <authorList>
            <person name="Mcdougal R."/>
            <person name="Panda P."/>
            <person name="Williams N."/>
            <person name="Studholme D.J."/>
        </authorList>
    </citation>
    <scope>NUCLEOTIDE SEQUENCE</scope>
    <source>
        <strain evidence="1">NZFS 4037</strain>
    </source>
</reference>
<name>A0A8J5MHM1_9STRA</name>
<accession>A0A8J5MHM1</accession>
<sequence length="189" mass="21084">MSSGQVSKLLRSIIGASLPPIIIQGGLDGDAPAYEYIESWEAVTQAMTDPLNNWVPIDQRTIEPIHLSAKAVEDEATLRSFVRERMLDDIKAGGIHQQAFEASSQCRHEVCYDEDMQRWVDTQVNTRVSPGFGGIPQELGVAAPAEVRERECLTMNIILQTGITPQIFNHRQMVFLPKSPLAIGVWERK</sequence>
<proteinExistence type="predicted"/>
<protein>
    <submittedName>
        <fullName evidence="1">Uncharacterized protein</fullName>
    </submittedName>
</protein>
<evidence type="ECO:0000313" key="1">
    <source>
        <dbReference type="EMBL" id="KAG6974590.1"/>
    </source>
</evidence>
<evidence type="ECO:0000313" key="2">
    <source>
        <dbReference type="Proteomes" id="UP000709295"/>
    </source>
</evidence>
<comment type="caution">
    <text evidence="1">The sequence shown here is derived from an EMBL/GenBank/DDBJ whole genome shotgun (WGS) entry which is preliminary data.</text>
</comment>